<feature type="domain" description="UvrD-like helicase C-terminal" evidence="17">
    <location>
        <begin position="497"/>
        <end position="771"/>
    </location>
</feature>
<dbReference type="PROSITE" id="PS51198">
    <property type="entry name" value="UVRD_HELICASE_ATP_BIND"/>
    <property type="match status" value="1"/>
</dbReference>
<dbReference type="Gene3D" id="1.10.486.10">
    <property type="entry name" value="PCRA, domain 4"/>
    <property type="match status" value="1"/>
</dbReference>
<keyword evidence="10" id="KW-0413">Isomerase</keyword>
<organism evidence="18 19">
    <name type="scientific">Sinisalibacter lacisalsi</name>
    <dbReference type="NCBI Taxonomy" id="1526570"/>
    <lineage>
        <taxon>Bacteria</taxon>
        <taxon>Pseudomonadati</taxon>
        <taxon>Pseudomonadota</taxon>
        <taxon>Alphaproteobacteria</taxon>
        <taxon>Rhodobacterales</taxon>
        <taxon>Roseobacteraceae</taxon>
        <taxon>Sinisalibacter</taxon>
    </lineage>
</organism>
<evidence type="ECO:0000256" key="9">
    <source>
        <dbReference type="ARBA" id="ARBA00023204"/>
    </source>
</evidence>
<dbReference type="InterPro" id="IPR038726">
    <property type="entry name" value="PDDEXK_AddAB-type"/>
</dbReference>
<dbReference type="Pfam" id="PF00580">
    <property type="entry name" value="UvrD-helicase"/>
    <property type="match status" value="1"/>
</dbReference>
<evidence type="ECO:0000256" key="14">
    <source>
        <dbReference type="ARBA" id="ARBA00048988"/>
    </source>
</evidence>
<dbReference type="InterPro" id="IPR014016">
    <property type="entry name" value="UvrD-like_ATP-bd"/>
</dbReference>
<gene>
    <name evidence="18" type="ORF">GCM10011358_02180</name>
</gene>
<dbReference type="Gene3D" id="3.40.50.300">
    <property type="entry name" value="P-loop containing nucleotide triphosphate hydrolases"/>
    <property type="match status" value="4"/>
</dbReference>
<dbReference type="PANTHER" id="PTHR11070">
    <property type="entry name" value="UVRD / RECB / PCRA DNA HELICASE FAMILY MEMBER"/>
    <property type="match status" value="1"/>
</dbReference>
<comment type="caution">
    <text evidence="18">The sequence shown here is derived from an EMBL/GenBank/DDBJ whole genome shotgun (WGS) entry which is preliminary data.</text>
</comment>
<dbReference type="InterPro" id="IPR014151">
    <property type="entry name" value="DNA_helicase_AddA"/>
</dbReference>
<dbReference type="Gene3D" id="3.90.320.10">
    <property type="match status" value="1"/>
</dbReference>
<accession>A0ABQ1QBH9</accession>
<dbReference type="EC" id="5.6.2.4" evidence="12"/>
<dbReference type="InterPro" id="IPR011335">
    <property type="entry name" value="Restrct_endonuc-II-like"/>
</dbReference>
<proteinExistence type="predicted"/>
<evidence type="ECO:0000256" key="2">
    <source>
        <dbReference type="ARBA" id="ARBA00022741"/>
    </source>
</evidence>
<feature type="binding site" evidence="15">
    <location>
        <begin position="24"/>
        <end position="31"/>
    </location>
    <ligand>
        <name>ATP</name>
        <dbReference type="ChEBI" id="CHEBI:30616"/>
    </ligand>
</feature>
<keyword evidence="7 15" id="KW-0067">ATP-binding</keyword>
<evidence type="ECO:0000256" key="4">
    <source>
        <dbReference type="ARBA" id="ARBA00022801"/>
    </source>
</evidence>
<evidence type="ECO:0000256" key="6">
    <source>
        <dbReference type="ARBA" id="ARBA00022839"/>
    </source>
</evidence>
<dbReference type="NCBIfam" id="TIGR02784">
    <property type="entry name" value="addA_alphas"/>
    <property type="match status" value="1"/>
</dbReference>
<evidence type="ECO:0000256" key="8">
    <source>
        <dbReference type="ARBA" id="ARBA00023125"/>
    </source>
</evidence>
<evidence type="ECO:0000256" key="1">
    <source>
        <dbReference type="ARBA" id="ARBA00022722"/>
    </source>
</evidence>
<feature type="domain" description="UvrD-like helicase ATP-binding" evidence="16">
    <location>
        <begin position="3"/>
        <end position="474"/>
    </location>
</feature>
<evidence type="ECO:0000256" key="12">
    <source>
        <dbReference type="ARBA" id="ARBA00034808"/>
    </source>
</evidence>
<evidence type="ECO:0000259" key="16">
    <source>
        <dbReference type="PROSITE" id="PS51198"/>
    </source>
</evidence>
<dbReference type="Pfam" id="PF12705">
    <property type="entry name" value="PDDEXK_1"/>
    <property type="match status" value="1"/>
</dbReference>
<keyword evidence="6" id="KW-0269">Exonuclease</keyword>
<evidence type="ECO:0000256" key="13">
    <source>
        <dbReference type="ARBA" id="ARBA00034923"/>
    </source>
</evidence>
<keyword evidence="1" id="KW-0540">Nuclease</keyword>
<keyword evidence="4 15" id="KW-0378">Hydrolase</keyword>
<dbReference type="SUPFAM" id="SSF52980">
    <property type="entry name" value="Restriction endonuclease-like"/>
    <property type="match status" value="1"/>
</dbReference>
<dbReference type="InterPro" id="IPR011604">
    <property type="entry name" value="PDDEXK-like_dom_sf"/>
</dbReference>
<keyword evidence="19" id="KW-1185">Reference proteome</keyword>
<keyword evidence="8" id="KW-0238">DNA-binding</keyword>
<evidence type="ECO:0000256" key="10">
    <source>
        <dbReference type="ARBA" id="ARBA00023235"/>
    </source>
</evidence>
<dbReference type="RefSeq" id="WP_188525764.1">
    <property type="nucleotide sequence ID" value="NZ_BMGI01000001.1"/>
</dbReference>
<evidence type="ECO:0000256" key="11">
    <source>
        <dbReference type="ARBA" id="ARBA00034617"/>
    </source>
</evidence>
<dbReference type="InterPro" id="IPR027417">
    <property type="entry name" value="P-loop_NTPase"/>
</dbReference>
<evidence type="ECO:0000256" key="15">
    <source>
        <dbReference type="PROSITE-ProRule" id="PRU00560"/>
    </source>
</evidence>
<keyword evidence="9" id="KW-0234">DNA repair</keyword>
<dbReference type="SUPFAM" id="SSF52540">
    <property type="entry name" value="P-loop containing nucleoside triphosphate hydrolases"/>
    <property type="match status" value="1"/>
</dbReference>
<dbReference type="PANTHER" id="PTHR11070:SF2">
    <property type="entry name" value="ATP-DEPENDENT DNA HELICASE SRS2"/>
    <property type="match status" value="1"/>
</dbReference>
<dbReference type="Proteomes" id="UP000617355">
    <property type="component" value="Unassembled WGS sequence"/>
</dbReference>
<dbReference type="EMBL" id="BMGI01000001">
    <property type="protein sequence ID" value="GGD21290.1"/>
    <property type="molecule type" value="Genomic_DNA"/>
</dbReference>
<evidence type="ECO:0000313" key="18">
    <source>
        <dbReference type="EMBL" id="GGD21290.1"/>
    </source>
</evidence>
<dbReference type="InterPro" id="IPR000212">
    <property type="entry name" value="DNA_helicase_UvrD/REP"/>
</dbReference>
<evidence type="ECO:0000313" key="19">
    <source>
        <dbReference type="Proteomes" id="UP000617355"/>
    </source>
</evidence>
<dbReference type="PROSITE" id="PS51217">
    <property type="entry name" value="UVRD_HELICASE_CTER"/>
    <property type="match status" value="1"/>
</dbReference>
<comment type="catalytic activity">
    <reaction evidence="11">
        <text>Couples ATP hydrolysis with the unwinding of duplex DNA by translocating in the 3'-5' direction.</text>
        <dbReference type="EC" id="5.6.2.4"/>
    </reaction>
</comment>
<keyword evidence="3" id="KW-0227">DNA damage</keyword>
<dbReference type="GO" id="GO:0004386">
    <property type="term" value="F:helicase activity"/>
    <property type="evidence" value="ECO:0007669"/>
    <property type="project" value="UniProtKB-KW"/>
</dbReference>
<keyword evidence="2 15" id="KW-0547">Nucleotide-binding</keyword>
<evidence type="ECO:0000259" key="17">
    <source>
        <dbReference type="PROSITE" id="PS51217"/>
    </source>
</evidence>
<comment type="catalytic activity">
    <reaction evidence="14">
        <text>ATP + H2O = ADP + phosphate + H(+)</text>
        <dbReference type="Rhea" id="RHEA:13065"/>
        <dbReference type="ChEBI" id="CHEBI:15377"/>
        <dbReference type="ChEBI" id="CHEBI:15378"/>
        <dbReference type="ChEBI" id="CHEBI:30616"/>
        <dbReference type="ChEBI" id="CHEBI:43474"/>
        <dbReference type="ChEBI" id="CHEBI:456216"/>
        <dbReference type="EC" id="5.6.2.4"/>
    </reaction>
</comment>
<keyword evidence="5 15" id="KW-0347">Helicase</keyword>
<dbReference type="Pfam" id="PF13361">
    <property type="entry name" value="UvrD_C"/>
    <property type="match status" value="1"/>
</dbReference>
<protein>
    <recommendedName>
        <fullName evidence="12">DNA 3'-5' helicase</fullName>
        <ecNumber evidence="12">5.6.2.4</ecNumber>
    </recommendedName>
    <alternativeName>
        <fullName evidence="13">DNA 3'-5' helicase II</fullName>
    </alternativeName>
</protein>
<evidence type="ECO:0000256" key="3">
    <source>
        <dbReference type="ARBA" id="ARBA00022763"/>
    </source>
</evidence>
<name>A0ABQ1QBH9_9RHOB</name>
<reference evidence="19" key="1">
    <citation type="journal article" date="2019" name="Int. J. Syst. Evol. Microbiol.">
        <title>The Global Catalogue of Microorganisms (GCM) 10K type strain sequencing project: providing services to taxonomists for standard genome sequencing and annotation.</title>
        <authorList>
            <consortium name="The Broad Institute Genomics Platform"/>
            <consortium name="The Broad Institute Genome Sequencing Center for Infectious Disease"/>
            <person name="Wu L."/>
            <person name="Ma J."/>
        </authorList>
    </citation>
    <scope>NUCLEOTIDE SEQUENCE [LARGE SCALE GENOMIC DNA]</scope>
    <source>
        <strain evidence="19">CGMCC 1.12922</strain>
    </source>
</reference>
<evidence type="ECO:0000256" key="5">
    <source>
        <dbReference type="ARBA" id="ARBA00022806"/>
    </source>
</evidence>
<evidence type="ECO:0000256" key="7">
    <source>
        <dbReference type="ARBA" id="ARBA00022840"/>
    </source>
</evidence>
<sequence length="1125" mass="122648">MTPNDATLRQIEAADPLANTWLKANAGSGKTRVLTDRVARLLLSGVSPQNILCLTYTKAAASEMQNRLFARLGGWSMKPDDALREELRELGVEDASDLAKARRLFAGAIETPGGLKIQTIHSFCASILRRFPLEAGVSPQFAEMDDRTARQLQAEALDEMASGPEQNLIGALAAHVTDADFTRLANEILNRRAAFETETDEAEIWRWFNLPKGFDEAALFDSVFAPGDGQLIADILPFFLAGTSTDKKNAEKLAAVNIASPSVRDLEVLEGVFLTGAGAKEPFSAKIGSVPTKATQKAAAHLMPRLDALMHRVEASRELRVALGSARKTKALHAFAHPFLTRYEASKQARGWLDFDDLITRAGRLLNHPGLAAWVLYRLDGGIDHILVDEAQDTSPAQWRVIESLAREFTAGESARSEKPRTLFVVGDLKQSIYSFQGADPTGFTRMQEQFEGAFRQVGAEVRGMELEYSFRSSWAILSMVDHTLEAAPGLGREIKHRTLDLDRPGRVDLWPVVEGQDSEADPPWNHPVDVPAPDAPAVVLANAVADAISDMLESGSIPAKDGGMRAIRAGDVMVLVRRRSELFHQIIRACKARGLPIAGADRLRIGGELAVKDLTAVLAFLATPEDDLSLAAALRSPLFGLTEDDLFRLAHGRGGRFLWNQLRGSGEAHGETIEILNDLRGQADYLRPYDLIDRILTRHDGRQRLVARLGAEAEDGIDALLVQALAYERVEVPSLTGFLTWLASDDVEIKRQLDSAGDQIRVMTVHGAKGLEAPVVILPETAKRRAPNRDRLIETASGVCWRLGDNDAPQVIREAVNEAKSRDEEESMRLLYVAMTRAESWLVIAGAGDVGAADSAESWYRIAEAGMRCAGAVAEDFALGSGLRYEIGDWGAGATEEEPTVGQPRPWSPDWLHTHATLPAPPPAALRPSELGGAKVIGSEQIDEDMQEAALRHGRQVHRLLEFLPAYDRASWGDVARELLAFGEDAATPEEAAFLLEEVRAVLDAPDLKPLFGANALAEVEISAPVSRAEAERVHGVIDRLIIGPDRVLAVDFKTNRIVPEQVEDIPEGLLRQMGAYEAALAAIYPGRAIASALLWTRTAQLMLLPEGLALRAFGRLDGSRPRS</sequence>
<dbReference type="InterPro" id="IPR014017">
    <property type="entry name" value="DNA_helicase_UvrD-like_C"/>
</dbReference>